<geneLocation type="mitochondrion" evidence="12"/>
<dbReference type="Gene3D" id="1.10.287.3510">
    <property type="match status" value="1"/>
</dbReference>
<evidence type="ECO:0000256" key="3">
    <source>
        <dbReference type="ARBA" id="ARBA00016612"/>
    </source>
</evidence>
<keyword evidence="8 11" id="KW-0472">Membrane</keyword>
<organism evidence="12">
    <name type="scientific">Derotettix mendosensis</name>
    <dbReference type="NCBI Taxonomy" id="2219932"/>
    <lineage>
        <taxon>Eukaryota</taxon>
        <taxon>Metazoa</taxon>
        <taxon>Ecdysozoa</taxon>
        <taxon>Arthropoda</taxon>
        <taxon>Hexapoda</taxon>
        <taxon>Insecta</taxon>
        <taxon>Pterygota</taxon>
        <taxon>Neoptera</taxon>
        <taxon>Paraneoptera</taxon>
        <taxon>Hemiptera</taxon>
        <taxon>Auchenorrhyncha</taxon>
        <taxon>Cicadoidea</taxon>
        <taxon>Cicadidae</taxon>
        <taxon>Tibicininae</taxon>
        <taxon>Parnisini</taxon>
        <taxon>Derotettix</taxon>
    </lineage>
</organism>
<evidence type="ECO:0000256" key="4">
    <source>
        <dbReference type="ARBA" id="ARBA00022692"/>
    </source>
</evidence>
<evidence type="ECO:0000256" key="7">
    <source>
        <dbReference type="ARBA" id="ARBA00023027"/>
    </source>
</evidence>
<reference evidence="12" key="1">
    <citation type="journal article" date="2018" name="J. Hered.">
        <title>One hundred mitochondrial genomes of cicadas.</title>
        <authorList>
            <person name="Lukasik P."/>
            <person name="Chong R.A."/>
            <person name="Nazario K."/>
            <person name="Matsuura Y."/>
            <person name="Bublitz D."/>
            <person name="Campbell M.A."/>
            <person name="Meyer M."/>
            <person name="Van Leuven J.T."/>
            <person name="Pessacq P."/>
            <person name="Veloso C."/>
            <person name="Simon C."/>
            <person name="McCutcheon J.P."/>
        </authorList>
    </citation>
    <scope>NUCLEOTIDE SEQUENCE</scope>
    <source>
        <strain evidence="12">PL623x1</strain>
        <tissue evidence="12">Bacteriome</tissue>
    </source>
</reference>
<evidence type="ECO:0000256" key="8">
    <source>
        <dbReference type="ARBA" id="ARBA00023136"/>
    </source>
</evidence>
<protein>
    <recommendedName>
        <fullName evidence="3">NADH-ubiquinone oxidoreductase chain 4L</fullName>
    </recommendedName>
    <alternativeName>
        <fullName evidence="9">NADH dehydrogenase subunit 4L</fullName>
    </alternativeName>
</protein>
<evidence type="ECO:0000256" key="6">
    <source>
        <dbReference type="ARBA" id="ARBA00022989"/>
    </source>
</evidence>
<evidence type="ECO:0000256" key="10">
    <source>
        <dbReference type="ARBA" id="ARBA00049551"/>
    </source>
</evidence>
<dbReference type="GO" id="GO:0016020">
    <property type="term" value="C:membrane"/>
    <property type="evidence" value="ECO:0007669"/>
    <property type="project" value="UniProtKB-SubCell"/>
</dbReference>
<keyword evidence="5" id="KW-1278">Translocase</keyword>
<keyword evidence="7" id="KW-0520">NAD</keyword>
<dbReference type="Pfam" id="PF00420">
    <property type="entry name" value="Oxidored_q2"/>
    <property type="match status" value="1"/>
</dbReference>
<accession>A0A3S7MGG7</accession>
<keyword evidence="4 11" id="KW-0812">Transmembrane</keyword>
<gene>
    <name evidence="12" type="primary">nad4l</name>
</gene>
<evidence type="ECO:0000313" key="12">
    <source>
        <dbReference type="EMBL" id="AWV84364.1"/>
    </source>
</evidence>
<sequence>MKLSMICYFMMFVSSMITLCMTRKHIMLSLLSLEYMVLSLFCVMTYFVNFKNDETMLLMIFLVFSVCEGAMGLCSLVTMIRSHSNDYLNSINLMMC</sequence>
<name>A0A3S7MGG7_9HEMI</name>
<dbReference type="InterPro" id="IPR039428">
    <property type="entry name" value="NUOK/Mnh_C1-like"/>
</dbReference>
<comment type="catalytic activity">
    <reaction evidence="10">
        <text>a ubiquinone + NADH + 5 H(+)(in) = a ubiquinol + NAD(+) + 4 H(+)(out)</text>
        <dbReference type="Rhea" id="RHEA:29091"/>
        <dbReference type="Rhea" id="RHEA-COMP:9565"/>
        <dbReference type="Rhea" id="RHEA-COMP:9566"/>
        <dbReference type="ChEBI" id="CHEBI:15378"/>
        <dbReference type="ChEBI" id="CHEBI:16389"/>
        <dbReference type="ChEBI" id="CHEBI:17976"/>
        <dbReference type="ChEBI" id="CHEBI:57540"/>
        <dbReference type="ChEBI" id="CHEBI:57945"/>
        <dbReference type="EC" id="7.1.1.2"/>
    </reaction>
</comment>
<evidence type="ECO:0000256" key="1">
    <source>
        <dbReference type="ARBA" id="ARBA00004141"/>
    </source>
</evidence>
<proteinExistence type="inferred from homology"/>
<dbReference type="AlphaFoldDB" id="A0A3S7MGG7"/>
<evidence type="ECO:0000256" key="11">
    <source>
        <dbReference type="SAM" id="Phobius"/>
    </source>
</evidence>
<comment type="subcellular location">
    <subcellularLocation>
        <location evidence="1">Membrane</location>
        <topology evidence="1">Multi-pass membrane protein</topology>
    </subcellularLocation>
</comment>
<dbReference type="GO" id="GO:0008137">
    <property type="term" value="F:NADH dehydrogenase (ubiquinone) activity"/>
    <property type="evidence" value="ECO:0007669"/>
    <property type="project" value="UniProtKB-EC"/>
</dbReference>
<evidence type="ECO:0000256" key="2">
    <source>
        <dbReference type="ARBA" id="ARBA00010519"/>
    </source>
</evidence>
<feature type="transmembrane region" description="Helical" evidence="11">
    <location>
        <begin position="56"/>
        <end position="80"/>
    </location>
</feature>
<evidence type="ECO:0000256" key="9">
    <source>
        <dbReference type="ARBA" id="ARBA00031586"/>
    </source>
</evidence>
<comment type="similarity">
    <text evidence="2">Belongs to the complex I subunit 4L family.</text>
</comment>
<dbReference type="EMBL" id="MG737807">
    <property type="protein sequence ID" value="AWV84364.1"/>
    <property type="molecule type" value="Genomic_DNA"/>
</dbReference>
<keyword evidence="12" id="KW-0496">Mitochondrion</keyword>
<evidence type="ECO:0000256" key="5">
    <source>
        <dbReference type="ARBA" id="ARBA00022967"/>
    </source>
</evidence>
<feature type="transmembrane region" description="Helical" evidence="11">
    <location>
        <begin position="30"/>
        <end position="50"/>
    </location>
</feature>
<keyword evidence="6 11" id="KW-1133">Transmembrane helix</keyword>